<dbReference type="Gene3D" id="1.10.260.40">
    <property type="entry name" value="lambda repressor-like DNA-binding domains"/>
    <property type="match status" value="1"/>
</dbReference>
<proteinExistence type="predicted"/>
<evidence type="ECO:0000259" key="1">
    <source>
        <dbReference type="SMART" id="SM00530"/>
    </source>
</evidence>
<reference evidence="2 3" key="1">
    <citation type="submission" date="2020-08" db="EMBL/GenBank/DDBJ databases">
        <title>Sequencing the genomes of 1000 actinobacteria strains.</title>
        <authorList>
            <person name="Klenk H.-P."/>
        </authorList>
    </citation>
    <scope>NUCLEOTIDE SEQUENCE [LARGE SCALE GENOMIC DNA]</scope>
    <source>
        <strain evidence="2 3">DSM 17294</strain>
    </source>
</reference>
<dbReference type="SMART" id="SM00530">
    <property type="entry name" value="HTH_XRE"/>
    <property type="match status" value="1"/>
</dbReference>
<evidence type="ECO:0000313" key="3">
    <source>
        <dbReference type="Proteomes" id="UP000558997"/>
    </source>
</evidence>
<organism evidence="2 3">
    <name type="scientific">Kribbella solani</name>
    <dbReference type="NCBI Taxonomy" id="236067"/>
    <lineage>
        <taxon>Bacteria</taxon>
        <taxon>Bacillati</taxon>
        <taxon>Actinomycetota</taxon>
        <taxon>Actinomycetes</taxon>
        <taxon>Propionibacteriales</taxon>
        <taxon>Kribbellaceae</taxon>
        <taxon>Kribbella</taxon>
    </lineage>
</organism>
<dbReference type="SUPFAM" id="SSF47413">
    <property type="entry name" value="lambda repressor-like DNA-binding domains"/>
    <property type="match status" value="1"/>
</dbReference>
<keyword evidence="3" id="KW-1185">Reference proteome</keyword>
<name>A0A841E4S2_9ACTN</name>
<dbReference type="EMBL" id="JACHNF010000001">
    <property type="protein sequence ID" value="MBB5983377.1"/>
    <property type="molecule type" value="Genomic_DNA"/>
</dbReference>
<evidence type="ECO:0000313" key="2">
    <source>
        <dbReference type="EMBL" id="MBB5983377.1"/>
    </source>
</evidence>
<gene>
    <name evidence="2" type="ORF">HDA44_006718</name>
</gene>
<dbReference type="Proteomes" id="UP000558997">
    <property type="component" value="Unassembled WGS sequence"/>
</dbReference>
<sequence length="412" mass="45403">MSEASRSMSEARESALGTALAVRRARRGKSLADLAAATFVSRGWINNVEAGRRWPHCDWVELADRELGASGELVAVWRRENLERERESVRREALRKSERESQLLLAAEPDAVDLDEINQLISELAVTYLSSPPGPMLNQAMSLRGELIRRLSIRNMKSSRFSDLHVGLSRVSGILAYAALDLGDAQGAATHGAVSYKMAAQAGDSELMAWSRGTQSLIARFDKDYVLGQELINDGMKYAGQGTSEIRLICGAAQCAANLGDSTSARALLVESNRERERSTQDAVEGLFGFSRAKQAYYSASSLMWLSDNESLQDAETNAMLAIETWVNEPPEQRSLDDEALAQVYLATARLKMGELEGAMHAARTVLELPEDRQISWIVNRLADLSELLGNDRFKNSKVASSARDELLSYRT</sequence>
<dbReference type="CDD" id="cd00093">
    <property type="entry name" value="HTH_XRE"/>
    <property type="match status" value="1"/>
</dbReference>
<comment type="caution">
    <text evidence="2">The sequence shown here is derived from an EMBL/GenBank/DDBJ whole genome shotgun (WGS) entry which is preliminary data.</text>
</comment>
<protein>
    <submittedName>
        <fullName evidence="2">Transcriptional regulator with XRE-family HTH domain</fullName>
    </submittedName>
</protein>
<dbReference type="RefSeq" id="WP_184841328.1">
    <property type="nucleotide sequence ID" value="NZ_BAAAVN010000023.1"/>
</dbReference>
<accession>A0A841E4S2</accession>
<dbReference type="InterPro" id="IPR010982">
    <property type="entry name" value="Lambda_DNA-bd_dom_sf"/>
</dbReference>
<dbReference type="InterPro" id="IPR001387">
    <property type="entry name" value="Cro/C1-type_HTH"/>
</dbReference>
<dbReference type="AlphaFoldDB" id="A0A841E4S2"/>
<feature type="domain" description="HTH cro/C1-type" evidence="1">
    <location>
        <begin position="19"/>
        <end position="74"/>
    </location>
</feature>
<dbReference type="Pfam" id="PF13560">
    <property type="entry name" value="HTH_31"/>
    <property type="match status" value="1"/>
</dbReference>
<dbReference type="GO" id="GO:0003677">
    <property type="term" value="F:DNA binding"/>
    <property type="evidence" value="ECO:0007669"/>
    <property type="project" value="InterPro"/>
</dbReference>